<evidence type="ECO:0000313" key="3">
    <source>
        <dbReference type="Proteomes" id="UP000287233"/>
    </source>
</evidence>
<accession>A0A410FVA3</accession>
<evidence type="ECO:0000313" key="2">
    <source>
        <dbReference type="EMBL" id="QAA77019.1"/>
    </source>
</evidence>
<dbReference type="AlphaFoldDB" id="A0A410FVA3"/>
<name>A0A410FVA3_BIPS1</name>
<proteinExistence type="predicted"/>
<sequence>MKIQWTTLMLAGLVALSTAAFGQAKLEAFPVGTTTMVYTVVTSELTQPQTLELQVIVHPARTYTVRMVAEASGTADQLSGFGFLFGGAGLAYGGGEDVSLSALQVLVDQRSRLQEGEEYLLPGGGSFANVAIVDIAGVRCVEGSYVDPKNSDTRMTVAFGISKPVYTVPRIRLERFRGGRWETVFHMELIAYTVSN</sequence>
<dbReference type="KEGG" id="bih:BIP78_1253"/>
<reference evidence="3" key="1">
    <citation type="submission" date="2018-12" db="EMBL/GenBank/DDBJ databases">
        <title>Complete genome sequence of an uncultured bacterium of the candidate phylum Bipolaricaulota.</title>
        <authorList>
            <person name="Kadnikov V.V."/>
            <person name="Mardanov A.V."/>
            <person name="Beletsky A.V."/>
            <person name="Frank Y.A."/>
            <person name="Karnachuk O.V."/>
            <person name="Ravin N.V."/>
        </authorList>
    </citation>
    <scope>NUCLEOTIDE SEQUENCE [LARGE SCALE GENOMIC DNA]</scope>
</reference>
<keyword evidence="1" id="KW-0732">Signal</keyword>
<gene>
    <name evidence="2" type="ORF">BIP78_1253</name>
</gene>
<dbReference type="EMBL" id="CP034928">
    <property type="protein sequence ID" value="QAA77019.1"/>
    <property type="molecule type" value="Genomic_DNA"/>
</dbReference>
<evidence type="ECO:0000256" key="1">
    <source>
        <dbReference type="SAM" id="SignalP"/>
    </source>
</evidence>
<feature type="signal peptide" evidence="1">
    <location>
        <begin position="1"/>
        <end position="22"/>
    </location>
</feature>
<dbReference type="Proteomes" id="UP000287233">
    <property type="component" value="Chromosome"/>
</dbReference>
<protein>
    <submittedName>
        <fullName evidence="2">Uncharacterized protein</fullName>
    </submittedName>
</protein>
<organism evidence="2 3">
    <name type="scientific">Bipolaricaulis sibiricus</name>
    <dbReference type="NCBI Taxonomy" id="2501609"/>
    <lineage>
        <taxon>Bacteria</taxon>
        <taxon>Candidatus Bipolaricaulota</taxon>
        <taxon>Candidatus Bipolaricaulia</taxon>
        <taxon>Candidatus Bipolaricaulales</taxon>
        <taxon>Candidatus Bipolaricaulaceae</taxon>
        <taxon>Candidatus Bipolaricaulis</taxon>
    </lineage>
</organism>
<feature type="chain" id="PRO_5019258252" evidence="1">
    <location>
        <begin position="23"/>
        <end position="196"/>
    </location>
</feature>